<name>A0A1G6P6W5_9FIRM</name>
<dbReference type="InterPro" id="IPR036388">
    <property type="entry name" value="WH-like_DNA-bd_sf"/>
</dbReference>
<keyword evidence="10" id="KW-1185">Reference proteome</keyword>
<evidence type="ECO:0000256" key="2">
    <source>
        <dbReference type="ARBA" id="ARBA00022491"/>
    </source>
</evidence>
<dbReference type="CDD" id="cd07153">
    <property type="entry name" value="Fur_like"/>
    <property type="match status" value="1"/>
</dbReference>
<comment type="similarity">
    <text evidence="1">Belongs to the Fur family.</text>
</comment>
<evidence type="ECO:0000313" key="10">
    <source>
        <dbReference type="Proteomes" id="UP000198943"/>
    </source>
</evidence>
<dbReference type="PANTHER" id="PTHR33202">
    <property type="entry name" value="ZINC UPTAKE REGULATION PROTEIN"/>
    <property type="match status" value="1"/>
</dbReference>
<dbReference type="InterPro" id="IPR043135">
    <property type="entry name" value="Fur_C"/>
</dbReference>
<keyword evidence="5" id="KW-0238">DNA-binding</keyword>
<keyword evidence="8" id="KW-0408">Iron</keyword>
<keyword evidence="7" id="KW-0479">Metal-binding</keyword>
<dbReference type="PANTHER" id="PTHR33202:SF7">
    <property type="entry name" value="FERRIC UPTAKE REGULATION PROTEIN"/>
    <property type="match status" value="1"/>
</dbReference>
<dbReference type="GO" id="GO:0045892">
    <property type="term" value="P:negative regulation of DNA-templated transcription"/>
    <property type="evidence" value="ECO:0007669"/>
    <property type="project" value="TreeGrafter"/>
</dbReference>
<dbReference type="Proteomes" id="UP000198943">
    <property type="component" value="Unassembled WGS sequence"/>
</dbReference>
<keyword evidence="4" id="KW-0805">Transcription regulation</keyword>
<keyword evidence="6" id="KW-0804">Transcription</keyword>
<keyword evidence="2" id="KW-0678">Repressor</keyword>
<accession>A0A1G6P6W5</accession>
<evidence type="ECO:0000256" key="6">
    <source>
        <dbReference type="ARBA" id="ARBA00023163"/>
    </source>
</evidence>
<dbReference type="GO" id="GO:0000976">
    <property type="term" value="F:transcription cis-regulatory region binding"/>
    <property type="evidence" value="ECO:0007669"/>
    <property type="project" value="TreeGrafter"/>
</dbReference>
<dbReference type="GO" id="GO:0008270">
    <property type="term" value="F:zinc ion binding"/>
    <property type="evidence" value="ECO:0007669"/>
    <property type="project" value="TreeGrafter"/>
</dbReference>
<dbReference type="InterPro" id="IPR036390">
    <property type="entry name" value="WH_DNA-bd_sf"/>
</dbReference>
<sequence>MTVQKRNTIQRQLVISAVRSLSNHPTAEEVYNRIVLDYPDISKGTVYRNLNSLVDSGLLRRVSVPSSADRYDHMLTKHYHVQCMKCHRFMNVDDLDYFQDLDDKIAQMTGYRMENHNIVFQGICPECQIEELEAKKREVEMAKAEGRKPDKISAKL</sequence>
<gene>
    <name evidence="9" type="ORF">SAMN04487864_1206</name>
</gene>
<dbReference type="Pfam" id="PF01475">
    <property type="entry name" value="FUR"/>
    <property type="match status" value="1"/>
</dbReference>
<dbReference type="Gene3D" id="3.30.1490.190">
    <property type="match status" value="1"/>
</dbReference>
<feature type="binding site" evidence="7">
    <location>
        <position position="127"/>
    </location>
    <ligand>
        <name>Zn(2+)</name>
        <dbReference type="ChEBI" id="CHEBI:29105"/>
    </ligand>
</feature>
<evidence type="ECO:0000256" key="3">
    <source>
        <dbReference type="ARBA" id="ARBA00022833"/>
    </source>
</evidence>
<evidence type="ECO:0000256" key="1">
    <source>
        <dbReference type="ARBA" id="ARBA00007957"/>
    </source>
</evidence>
<dbReference type="EMBL" id="FMYW01000020">
    <property type="protein sequence ID" value="SDC75145.1"/>
    <property type="molecule type" value="Genomic_DNA"/>
</dbReference>
<feature type="binding site" evidence="7">
    <location>
        <position position="86"/>
    </location>
    <ligand>
        <name>Zn(2+)</name>
        <dbReference type="ChEBI" id="CHEBI:29105"/>
    </ligand>
</feature>
<feature type="binding site" evidence="8">
    <location>
        <position position="116"/>
    </location>
    <ligand>
        <name>Fe cation</name>
        <dbReference type="ChEBI" id="CHEBI:24875"/>
    </ligand>
</feature>
<keyword evidence="3 7" id="KW-0862">Zinc</keyword>
<evidence type="ECO:0000313" key="9">
    <source>
        <dbReference type="EMBL" id="SDC75145.1"/>
    </source>
</evidence>
<evidence type="ECO:0000256" key="4">
    <source>
        <dbReference type="ARBA" id="ARBA00023015"/>
    </source>
</evidence>
<dbReference type="Gene3D" id="1.10.10.10">
    <property type="entry name" value="Winged helix-like DNA-binding domain superfamily/Winged helix DNA-binding domain"/>
    <property type="match status" value="1"/>
</dbReference>
<comment type="cofactor">
    <cofactor evidence="7">
        <name>Zn(2+)</name>
        <dbReference type="ChEBI" id="CHEBI:29105"/>
    </cofactor>
    <text evidence="7">Binds 1 zinc ion per subunit.</text>
</comment>
<dbReference type="SUPFAM" id="SSF46785">
    <property type="entry name" value="Winged helix' DNA-binding domain"/>
    <property type="match status" value="1"/>
</dbReference>
<feature type="binding site" evidence="7">
    <location>
        <position position="124"/>
    </location>
    <ligand>
        <name>Zn(2+)</name>
        <dbReference type="ChEBI" id="CHEBI:29105"/>
    </ligand>
</feature>
<dbReference type="GO" id="GO:0003700">
    <property type="term" value="F:DNA-binding transcription factor activity"/>
    <property type="evidence" value="ECO:0007669"/>
    <property type="project" value="InterPro"/>
</dbReference>
<reference evidence="10" key="1">
    <citation type="submission" date="2016-10" db="EMBL/GenBank/DDBJ databases">
        <authorList>
            <person name="Varghese N."/>
            <person name="Submissions S."/>
        </authorList>
    </citation>
    <scope>NUCLEOTIDE SEQUENCE [LARGE SCALE GENOMIC DNA]</scope>
    <source>
        <strain evidence="10">DSM 11005</strain>
    </source>
</reference>
<dbReference type="InterPro" id="IPR002481">
    <property type="entry name" value="FUR"/>
</dbReference>
<proteinExistence type="inferred from homology"/>
<comment type="cofactor">
    <cofactor evidence="8">
        <name>Mn(2+)</name>
        <dbReference type="ChEBI" id="CHEBI:29035"/>
    </cofactor>
    <cofactor evidence="8">
        <name>Fe(2+)</name>
        <dbReference type="ChEBI" id="CHEBI:29033"/>
    </cofactor>
    <text evidence="8">Binds 1 Mn(2+) or Fe(2+) ion per subunit.</text>
</comment>
<organism evidence="9 10">
    <name type="scientific">Succiniclasticum ruminis</name>
    <dbReference type="NCBI Taxonomy" id="40841"/>
    <lineage>
        <taxon>Bacteria</taxon>
        <taxon>Bacillati</taxon>
        <taxon>Bacillota</taxon>
        <taxon>Negativicutes</taxon>
        <taxon>Acidaminococcales</taxon>
        <taxon>Acidaminococcaceae</taxon>
        <taxon>Succiniclasticum</taxon>
    </lineage>
</organism>
<feature type="binding site" evidence="7">
    <location>
        <position position="83"/>
    </location>
    <ligand>
        <name>Zn(2+)</name>
        <dbReference type="ChEBI" id="CHEBI:29105"/>
    </ligand>
</feature>
<evidence type="ECO:0000256" key="7">
    <source>
        <dbReference type="PIRSR" id="PIRSR602481-1"/>
    </source>
</evidence>
<protein>
    <submittedName>
        <fullName evidence="9">Fur family transcriptional regulator, peroxide stress response regulator</fullName>
    </submittedName>
</protein>
<dbReference type="AlphaFoldDB" id="A0A1G6P6W5"/>
<evidence type="ECO:0000256" key="5">
    <source>
        <dbReference type="ARBA" id="ARBA00023125"/>
    </source>
</evidence>
<evidence type="ECO:0000256" key="8">
    <source>
        <dbReference type="PIRSR" id="PIRSR602481-2"/>
    </source>
</evidence>
<dbReference type="RefSeq" id="WP_218118245.1">
    <property type="nucleotide sequence ID" value="NZ_FMYW01000020.1"/>
</dbReference>
<dbReference type="GO" id="GO:1900376">
    <property type="term" value="P:regulation of secondary metabolite biosynthetic process"/>
    <property type="evidence" value="ECO:0007669"/>
    <property type="project" value="TreeGrafter"/>
</dbReference>